<evidence type="ECO:0000256" key="5">
    <source>
        <dbReference type="ARBA" id="ARBA00034545"/>
    </source>
</evidence>
<dbReference type="Gene3D" id="3.40.50.150">
    <property type="entry name" value="Vaccinia Virus protein VP39"/>
    <property type="match status" value="1"/>
</dbReference>
<sequence length="291" mass="31424">MKETKIKKTVRTRYANIAKQSSSCCTPAPSSSCCGSSTPSTLNDIKDKSKNISKKIGYSDADLQSVPEESNLGLGCGNPIANSAIQKGDTVLDLGSGAGFDCFLASTKVGPEGHIIGVDMTPEMIDKARENAQQGDYNNVEFRLGEIEHLPVADQQIDKIISNCVINLVPDKDQVFQEAYRVLKPGGQIFVSDIVLLRPLPEIIRNSEDAYVGCVAGAIQKTAYLQKLRNQGFENITIQKETSFSTDCVQIEAETVEDSKKLTNPELMKDLESAVATSLVSLTISADKPTA</sequence>
<evidence type="ECO:0000259" key="9">
    <source>
        <dbReference type="Pfam" id="PF13847"/>
    </source>
</evidence>
<comment type="catalytic activity">
    <reaction evidence="7">
        <text>arsenic triglutathione + 2 [thioredoxin]-dithiol + 2 S-adenosyl-L-methionine + H2O = dimethylarsinous acid + 2 [thioredoxin]-disulfide + 3 glutathione + 2 S-adenosyl-L-homocysteine + 2 H(+)</text>
        <dbReference type="Rhea" id="RHEA:69464"/>
        <dbReference type="Rhea" id="RHEA-COMP:10698"/>
        <dbReference type="Rhea" id="RHEA-COMP:10700"/>
        <dbReference type="ChEBI" id="CHEBI:15377"/>
        <dbReference type="ChEBI" id="CHEBI:15378"/>
        <dbReference type="ChEBI" id="CHEBI:23808"/>
        <dbReference type="ChEBI" id="CHEBI:29950"/>
        <dbReference type="ChEBI" id="CHEBI:50058"/>
        <dbReference type="ChEBI" id="CHEBI:57856"/>
        <dbReference type="ChEBI" id="CHEBI:57925"/>
        <dbReference type="ChEBI" id="CHEBI:59789"/>
        <dbReference type="ChEBI" id="CHEBI:183640"/>
        <dbReference type="EC" id="2.1.1.137"/>
    </reaction>
</comment>
<evidence type="ECO:0000256" key="2">
    <source>
        <dbReference type="ARBA" id="ARBA00022691"/>
    </source>
</evidence>
<evidence type="ECO:0000256" key="6">
    <source>
        <dbReference type="ARBA" id="ARBA00047941"/>
    </source>
</evidence>
<dbReference type="EMBL" id="BARU01006668">
    <property type="protein sequence ID" value="GAH35229.1"/>
    <property type="molecule type" value="Genomic_DNA"/>
</dbReference>
<dbReference type="InterPro" id="IPR026669">
    <property type="entry name" value="Arsenite_MeTrfase-like"/>
</dbReference>
<evidence type="ECO:0000256" key="8">
    <source>
        <dbReference type="ARBA" id="ARBA00048428"/>
    </source>
</evidence>
<evidence type="ECO:0000256" key="3">
    <source>
        <dbReference type="ARBA" id="ARBA00034487"/>
    </source>
</evidence>
<dbReference type="SUPFAM" id="SSF53335">
    <property type="entry name" value="S-adenosyl-L-methionine-dependent methyltransferases"/>
    <property type="match status" value="1"/>
</dbReference>
<dbReference type="EC" id="2.1.1.137" evidence="4"/>
<dbReference type="PANTHER" id="PTHR43675">
    <property type="entry name" value="ARSENITE METHYLTRANSFERASE"/>
    <property type="match status" value="1"/>
</dbReference>
<comment type="similarity">
    <text evidence="3">Belongs to the methyltransferase superfamily. Arsenite methyltransferase family.</text>
</comment>
<dbReference type="NCBIfam" id="NF008823">
    <property type="entry name" value="PRK11873.1"/>
    <property type="match status" value="1"/>
</dbReference>
<reference evidence="10" key="1">
    <citation type="journal article" date="2014" name="Front. Microbiol.">
        <title>High frequency of phylogenetically diverse reductive dehalogenase-homologous genes in deep subseafloor sedimentary metagenomes.</title>
        <authorList>
            <person name="Kawai M."/>
            <person name="Futagami T."/>
            <person name="Toyoda A."/>
            <person name="Takaki Y."/>
            <person name="Nishi S."/>
            <person name="Hori S."/>
            <person name="Arai W."/>
            <person name="Tsubouchi T."/>
            <person name="Morono Y."/>
            <person name="Uchiyama I."/>
            <person name="Ito T."/>
            <person name="Fujiyama A."/>
            <person name="Inagaki F."/>
            <person name="Takami H."/>
        </authorList>
    </citation>
    <scope>NUCLEOTIDE SEQUENCE</scope>
    <source>
        <strain evidence="10">Expedition CK06-06</strain>
    </source>
</reference>
<keyword evidence="2" id="KW-0949">S-adenosyl-L-methionine</keyword>
<comment type="caution">
    <text evidence="10">The sequence shown here is derived from an EMBL/GenBank/DDBJ whole genome shotgun (WGS) entry which is preliminary data.</text>
</comment>
<comment type="catalytic activity">
    <reaction evidence="6">
        <text>arsenic triglutathione + [thioredoxin]-dithiol + S-adenosyl-L-methionine + 2 H2O = methylarsonous acid + [thioredoxin]-disulfide + 3 glutathione + S-adenosyl-L-homocysteine + H(+)</text>
        <dbReference type="Rhea" id="RHEA:69460"/>
        <dbReference type="Rhea" id="RHEA-COMP:10698"/>
        <dbReference type="Rhea" id="RHEA-COMP:10700"/>
        <dbReference type="ChEBI" id="CHEBI:15377"/>
        <dbReference type="ChEBI" id="CHEBI:15378"/>
        <dbReference type="ChEBI" id="CHEBI:17826"/>
        <dbReference type="ChEBI" id="CHEBI:29950"/>
        <dbReference type="ChEBI" id="CHEBI:50058"/>
        <dbReference type="ChEBI" id="CHEBI:57856"/>
        <dbReference type="ChEBI" id="CHEBI:57925"/>
        <dbReference type="ChEBI" id="CHEBI:59789"/>
        <dbReference type="ChEBI" id="CHEBI:183640"/>
        <dbReference type="EC" id="2.1.1.137"/>
    </reaction>
</comment>
<dbReference type="Pfam" id="PF13847">
    <property type="entry name" value="Methyltransf_31"/>
    <property type="match status" value="1"/>
</dbReference>
<evidence type="ECO:0000313" key="10">
    <source>
        <dbReference type="EMBL" id="GAH35229.1"/>
    </source>
</evidence>
<keyword evidence="1" id="KW-0808">Transferase</keyword>
<dbReference type="CDD" id="cd02440">
    <property type="entry name" value="AdoMet_MTases"/>
    <property type="match status" value="1"/>
</dbReference>
<dbReference type="AlphaFoldDB" id="X1G0V6"/>
<dbReference type="GO" id="GO:0030791">
    <property type="term" value="F:arsenite methyltransferase activity"/>
    <property type="evidence" value="ECO:0007669"/>
    <property type="project" value="UniProtKB-EC"/>
</dbReference>
<evidence type="ECO:0000256" key="4">
    <source>
        <dbReference type="ARBA" id="ARBA00034521"/>
    </source>
</evidence>
<dbReference type="InterPro" id="IPR025714">
    <property type="entry name" value="Methyltranfer_dom"/>
</dbReference>
<comment type="catalytic activity">
    <reaction evidence="8">
        <text>arsenic triglutathione + 3 [thioredoxin]-dithiol + 3 S-adenosyl-L-methionine = trimethylarsine + 3 [thioredoxin]-disulfide + 3 glutathione + 3 S-adenosyl-L-homocysteine + 3 H(+)</text>
        <dbReference type="Rhea" id="RHEA:69432"/>
        <dbReference type="Rhea" id="RHEA-COMP:10698"/>
        <dbReference type="Rhea" id="RHEA-COMP:10700"/>
        <dbReference type="ChEBI" id="CHEBI:15378"/>
        <dbReference type="ChEBI" id="CHEBI:27130"/>
        <dbReference type="ChEBI" id="CHEBI:29950"/>
        <dbReference type="ChEBI" id="CHEBI:50058"/>
        <dbReference type="ChEBI" id="CHEBI:57856"/>
        <dbReference type="ChEBI" id="CHEBI:57925"/>
        <dbReference type="ChEBI" id="CHEBI:59789"/>
        <dbReference type="ChEBI" id="CHEBI:183640"/>
        <dbReference type="EC" id="2.1.1.137"/>
    </reaction>
</comment>
<evidence type="ECO:0000256" key="7">
    <source>
        <dbReference type="ARBA" id="ARBA00047943"/>
    </source>
</evidence>
<organism evidence="10">
    <name type="scientific">marine sediment metagenome</name>
    <dbReference type="NCBI Taxonomy" id="412755"/>
    <lineage>
        <taxon>unclassified sequences</taxon>
        <taxon>metagenomes</taxon>
        <taxon>ecological metagenomes</taxon>
    </lineage>
</organism>
<accession>X1G0V6</accession>
<proteinExistence type="inferred from homology"/>
<dbReference type="PANTHER" id="PTHR43675:SF8">
    <property type="entry name" value="ARSENITE METHYLTRANSFERASE"/>
    <property type="match status" value="1"/>
</dbReference>
<dbReference type="InterPro" id="IPR029063">
    <property type="entry name" value="SAM-dependent_MTases_sf"/>
</dbReference>
<evidence type="ECO:0000256" key="1">
    <source>
        <dbReference type="ARBA" id="ARBA00022679"/>
    </source>
</evidence>
<feature type="domain" description="Methyltransferase" evidence="9">
    <location>
        <begin position="86"/>
        <end position="232"/>
    </location>
</feature>
<name>X1G0V6_9ZZZZ</name>
<protein>
    <recommendedName>
        <fullName evidence="5">Arsenite methyltransferase</fullName>
        <ecNumber evidence="4">2.1.1.137</ecNumber>
    </recommendedName>
</protein>
<gene>
    <name evidence="10" type="ORF">S03H2_13132</name>
</gene>